<dbReference type="OrthoDB" id="8265924at2"/>
<dbReference type="AlphaFoldDB" id="A0A163ZCS4"/>
<organism evidence="1 2">
    <name type="scientific">Tardiphaga robiniae</name>
    <dbReference type="NCBI Taxonomy" id="943830"/>
    <lineage>
        <taxon>Bacteria</taxon>
        <taxon>Pseudomonadati</taxon>
        <taxon>Pseudomonadota</taxon>
        <taxon>Alphaproteobacteria</taxon>
        <taxon>Hyphomicrobiales</taxon>
        <taxon>Nitrobacteraceae</taxon>
        <taxon>Tardiphaga</taxon>
    </lineage>
</organism>
<sequence>MEDAMRNLATSTERTKFNAFVETASALTAFETTEQIARRRLDVMLNEALMDSFPASDPVSSLQFA</sequence>
<dbReference type="RefSeq" id="WP_068733567.1">
    <property type="nucleotide sequence ID" value="NZ_LVYV01000012.1"/>
</dbReference>
<protein>
    <submittedName>
        <fullName evidence="1">Uncharacterized protein</fullName>
    </submittedName>
</protein>
<comment type="caution">
    <text evidence="1">The sequence shown here is derived from an EMBL/GenBank/DDBJ whole genome shotgun (WGS) entry which is preliminary data.</text>
</comment>
<dbReference type="EMBL" id="LVYV01000012">
    <property type="protein sequence ID" value="KZD23305.1"/>
    <property type="molecule type" value="Genomic_DNA"/>
</dbReference>
<name>A0A163ZCS4_9BRAD</name>
<reference evidence="1 2" key="1">
    <citation type="submission" date="2016-03" db="EMBL/GenBank/DDBJ databases">
        <title>Microsymbionts genomes from the relict species Vavilovia formosa (Stev.) Fed.</title>
        <authorList>
            <person name="Kopat V."/>
            <person name="Chirak E."/>
            <person name="Kimeklis A."/>
            <person name="Andronov E."/>
        </authorList>
    </citation>
    <scope>NUCLEOTIDE SEQUENCE [LARGE SCALE GENOMIC DNA]</scope>
    <source>
        <strain evidence="1 2">Vaf07</strain>
    </source>
</reference>
<evidence type="ECO:0000313" key="1">
    <source>
        <dbReference type="EMBL" id="KZD23305.1"/>
    </source>
</evidence>
<keyword evidence="2" id="KW-1185">Reference proteome</keyword>
<accession>A0A163ZCS4</accession>
<evidence type="ECO:0000313" key="2">
    <source>
        <dbReference type="Proteomes" id="UP000076574"/>
    </source>
</evidence>
<dbReference type="Proteomes" id="UP000076574">
    <property type="component" value="Unassembled WGS sequence"/>
</dbReference>
<gene>
    <name evidence="1" type="ORF">A4A58_07990</name>
</gene>
<proteinExistence type="predicted"/>